<dbReference type="EMBL" id="JARJCN010000073">
    <property type="protein sequence ID" value="KAJ7077400.1"/>
    <property type="molecule type" value="Genomic_DNA"/>
</dbReference>
<feature type="region of interest" description="Disordered" evidence="1">
    <location>
        <begin position="1"/>
        <end position="119"/>
    </location>
</feature>
<proteinExistence type="predicted"/>
<gene>
    <name evidence="2" type="ORF">B0H15DRAFT_955097</name>
</gene>
<accession>A0AAD6TX04</accession>
<sequence>MDPSLPRGGSGGPDEPPTTPPRNPHVRAASESPGTMRELVESTPQSGIPSSSFYGPPGPTSRLFPKRSRTAPDGSQLSVSFADEPQRRLTDEDGGALDEPSSPEPDDLRDPTYVEPQERRPKSVVTVAYIAGKSPKKRAGSSVATSTKARAIAVDPNKGVCLLTNAKYPDAGRQLAHLMPRSTPDIVLTILEWWWQLLYWTLWIDSRYNLVPLTANWHLSLDADDWTFVPHHALITRLFRWSENVKERDPTGYNEGNRTPIQNEYGDQSRFTYYFLPLADQMKQVAIHRYNEQFDPTAVEGHTYPFSTIGTLISHIHPHFVVFSAGVKLAKLATKLGHTNFNTWLRKLAEKASFGHQTAEDVKGANFQSLTDIIEIHNMWTSSEGVPTKPKNGEERHAWMYHAKEPKST</sequence>
<evidence type="ECO:0000313" key="3">
    <source>
        <dbReference type="Proteomes" id="UP001222325"/>
    </source>
</evidence>
<feature type="compositionally biased region" description="Basic and acidic residues" evidence="1">
    <location>
        <begin position="106"/>
        <end position="119"/>
    </location>
</feature>
<protein>
    <recommendedName>
        <fullName evidence="4">HNH nuclease domain-containing protein</fullName>
    </recommendedName>
</protein>
<dbReference type="AlphaFoldDB" id="A0AAD6TX04"/>
<keyword evidence="3" id="KW-1185">Reference proteome</keyword>
<evidence type="ECO:0000313" key="2">
    <source>
        <dbReference type="EMBL" id="KAJ7077400.1"/>
    </source>
</evidence>
<feature type="compositionally biased region" description="Pro residues" evidence="1">
    <location>
        <begin position="14"/>
        <end position="23"/>
    </location>
</feature>
<dbReference type="Proteomes" id="UP001222325">
    <property type="component" value="Unassembled WGS sequence"/>
</dbReference>
<organism evidence="2 3">
    <name type="scientific">Mycena belliarum</name>
    <dbReference type="NCBI Taxonomy" id="1033014"/>
    <lineage>
        <taxon>Eukaryota</taxon>
        <taxon>Fungi</taxon>
        <taxon>Dikarya</taxon>
        <taxon>Basidiomycota</taxon>
        <taxon>Agaricomycotina</taxon>
        <taxon>Agaricomycetes</taxon>
        <taxon>Agaricomycetidae</taxon>
        <taxon>Agaricales</taxon>
        <taxon>Marasmiineae</taxon>
        <taxon>Mycenaceae</taxon>
        <taxon>Mycena</taxon>
    </lineage>
</organism>
<evidence type="ECO:0008006" key="4">
    <source>
        <dbReference type="Google" id="ProtNLM"/>
    </source>
</evidence>
<feature type="compositionally biased region" description="Polar residues" evidence="1">
    <location>
        <begin position="42"/>
        <end position="53"/>
    </location>
</feature>
<evidence type="ECO:0000256" key="1">
    <source>
        <dbReference type="SAM" id="MobiDB-lite"/>
    </source>
</evidence>
<name>A0AAD6TX04_9AGAR</name>
<reference evidence="2" key="1">
    <citation type="submission" date="2023-03" db="EMBL/GenBank/DDBJ databases">
        <title>Massive genome expansion in bonnet fungi (Mycena s.s.) driven by repeated elements and novel gene families across ecological guilds.</title>
        <authorList>
            <consortium name="Lawrence Berkeley National Laboratory"/>
            <person name="Harder C.B."/>
            <person name="Miyauchi S."/>
            <person name="Viragh M."/>
            <person name="Kuo A."/>
            <person name="Thoen E."/>
            <person name="Andreopoulos B."/>
            <person name="Lu D."/>
            <person name="Skrede I."/>
            <person name="Drula E."/>
            <person name="Henrissat B."/>
            <person name="Morin E."/>
            <person name="Kohler A."/>
            <person name="Barry K."/>
            <person name="LaButti K."/>
            <person name="Morin E."/>
            <person name="Salamov A."/>
            <person name="Lipzen A."/>
            <person name="Mereny Z."/>
            <person name="Hegedus B."/>
            <person name="Baldrian P."/>
            <person name="Stursova M."/>
            <person name="Weitz H."/>
            <person name="Taylor A."/>
            <person name="Grigoriev I.V."/>
            <person name="Nagy L.G."/>
            <person name="Martin F."/>
            <person name="Kauserud H."/>
        </authorList>
    </citation>
    <scope>NUCLEOTIDE SEQUENCE</scope>
    <source>
        <strain evidence="2">CBHHK173m</strain>
    </source>
</reference>
<comment type="caution">
    <text evidence="2">The sequence shown here is derived from an EMBL/GenBank/DDBJ whole genome shotgun (WGS) entry which is preliminary data.</text>
</comment>